<evidence type="ECO:0008006" key="5">
    <source>
        <dbReference type="Google" id="ProtNLM"/>
    </source>
</evidence>
<dbReference type="GO" id="GO:0003723">
    <property type="term" value="F:RNA binding"/>
    <property type="evidence" value="ECO:0007669"/>
    <property type="project" value="InterPro"/>
</dbReference>
<sequence>MLETKCSTMKDLKKIHAQLIKTGLIKDKIASSRVLAFSAKSPIGDINYANLVFTHIENPNLFIWNTIIRGFSESSTPLYAIHLFIEMLATSEIQPHLLTYPSVFKAYARRGLAKDGAQLHGRIIKLGLELDTFIRNTMLHMYASCGFLVKARKLFDEDKVEDIVAWNSMIMGLAKSGEIDYSWRLFSKMETRNDVSWNSMISGFVRNGKWSEALDLFSTMQKEKIKPSEFTLVSLLNACGHLGALEQGNWIYKYVKRNNIELNVIVVTAIIDMYCKCANVEMAWQVFESVSNKGLSSWNSMIFGLATNGFEDEAIKLFSRLKSTNLKPDSVSFIGVLTACNHSGLVDKAKDCFQLMNEEYGIEPSIKHYGCMVDILGRAGLLEEAEGVIRSMTMKPDAVIWGSLLSACRTHGNMALARWSAQNLLELDPNESSAYVLMANMYAASGHFEEAVDERILMKEIQIEKEPGCSSVEVNGEVHEFASDGRKVPYQDLMAGQMAPRTILSHQSPFLKDRANAMPAQTMEVNSGSSSGAIVTLHGPDEILLMRGDRDDHLLSMGSGPGCGREYGWCTHYTTFRNATIDHLQFDGKTVAAGTQNQ</sequence>
<dbReference type="Pfam" id="PF01535">
    <property type="entry name" value="PPR"/>
    <property type="match status" value="5"/>
</dbReference>
<feature type="repeat" description="PPR" evidence="2">
    <location>
        <begin position="193"/>
        <end position="227"/>
    </location>
</feature>
<evidence type="ECO:0000313" key="3">
    <source>
        <dbReference type="EMBL" id="KAK4374052.1"/>
    </source>
</evidence>
<dbReference type="InterPro" id="IPR046960">
    <property type="entry name" value="PPR_At4g14850-like_plant"/>
</dbReference>
<dbReference type="EMBL" id="JAVYJV010000003">
    <property type="protein sequence ID" value="KAK4374052.1"/>
    <property type="molecule type" value="Genomic_DNA"/>
</dbReference>
<dbReference type="FunFam" id="1.25.40.10:FF:000184">
    <property type="entry name" value="Pentatricopeptide repeat-containing protein, chloroplastic"/>
    <property type="match status" value="1"/>
</dbReference>
<feature type="repeat" description="PPR" evidence="2">
    <location>
        <begin position="162"/>
        <end position="192"/>
    </location>
</feature>
<accession>A0AAE1SQ43</accession>
<dbReference type="InterPro" id="IPR011990">
    <property type="entry name" value="TPR-like_helical_dom_sf"/>
</dbReference>
<dbReference type="PANTHER" id="PTHR47926:SF436">
    <property type="entry name" value="PENTATRICOPEPTIDE REPEAT-CONTAINING PROTEIN ELI1, CHLOROPLASTIC-LIKE ISOFORM X2"/>
    <property type="match status" value="1"/>
</dbReference>
<dbReference type="Pfam" id="PF13041">
    <property type="entry name" value="PPR_2"/>
    <property type="match status" value="1"/>
</dbReference>
<dbReference type="Gene3D" id="1.25.40.10">
    <property type="entry name" value="Tetratricopeptide repeat domain"/>
    <property type="match status" value="3"/>
</dbReference>
<dbReference type="Pfam" id="PF13812">
    <property type="entry name" value="PPR_3"/>
    <property type="match status" value="1"/>
</dbReference>
<protein>
    <recommendedName>
        <fullName evidence="5">Pentatricopeptide repeat-containing protein</fullName>
    </recommendedName>
</protein>
<dbReference type="PROSITE" id="PS51375">
    <property type="entry name" value="PPR"/>
    <property type="match status" value="3"/>
</dbReference>
<dbReference type="Pfam" id="PF20431">
    <property type="entry name" value="E_motif"/>
    <property type="match status" value="1"/>
</dbReference>
<evidence type="ECO:0000313" key="4">
    <source>
        <dbReference type="Proteomes" id="UP001291623"/>
    </source>
</evidence>
<dbReference type="InterPro" id="IPR046848">
    <property type="entry name" value="E_motif"/>
</dbReference>
<comment type="caution">
    <text evidence="3">The sequence shown here is derived from an EMBL/GenBank/DDBJ whole genome shotgun (WGS) entry which is preliminary data.</text>
</comment>
<evidence type="ECO:0000256" key="1">
    <source>
        <dbReference type="ARBA" id="ARBA00022737"/>
    </source>
</evidence>
<dbReference type="SUPFAM" id="SSF48452">
    <property type="entry name" value="TPR-like"/>
    <property type="match status" value="1"/>
</dbReference>
<dbReference type="AlphaFoldDB" id="A0AAE1SQ43"/>
<dbReference type="PANTHER" id="PTHR47926">
    <property type="entry name" value="PENTATRICOPEPTIDE REPEAT-CONTAINING PROTEIN"/>
    <property type="match status" value="1"/>
</dbReference>
<evidence type="ECO:0000256" key="2">
    <source>
        <dbReference type="PROSITE-ProRule" id="PRU00708"/>
    </source>
</evidence>
<dbReference type="InterPro" id="IPR002885">
    <property type="entry name" value="PPR_rpt"/>
</dbReference>
<reference evidence="3" key="1">
    <citation type="submission" date="2023-12" db="EMBL/GenBank/DDBJ databases">
        <title>Genome assembly of Anisodus tanguticus.</title>
        <authorList>
            <person name="Wang Y.-J."/>
        </authorList>
    </citation>
    <scope>NUCLEOTIDE SEQUENCE</scope>
    <source>
        <strain evidence="3">KB-2021</strain>
        <tissue evidence="3">Leaf</tissue>
    </source>
</reference>
<gene>
    <name evidence="3" type="ORF">RND71_004729</name>
</gene>
<keyword evidence="1" id="KW-0677">Repeat</keyword>
<name>A0AAE1SQ43_9SOLA</name>
<dbReference type="FunFam" id="1.25.40.10:FF:000470">
    <property type="entry name" value="Pentatricopeptide repeat-containing protein At5g66520"/>
    <property type="match status" value="1"/>
</dbReference>
<keyword evidence="4" id="KW-1185">Reference proteome</keyword>
<proteinExistence type="predicted"/>
<feature type="repeat" description="PPR" evidence="2">
    <location>
        <begin position="294"/>
        <end position="328"/>
    </location>
</feature>
<dbReference type="GO" id="GO:0009451">
    <property type="term" value="P:RNA modification"/>
    <property type="evidence" value="ECO:0007669"/>
    <property type="project" value="InterPro"/>
</dbReference>
<dbReference type="NCBIfam" id="TIGR00756">
    <property type="entry name" value="PPR"/>
    <property type="match status" value="5"/>
</dbReference>
<organism evidence="3 4">
    <name type="scientific">Anisodus tanguticus</name>
    <dbReference type="NCBI Taxonomy" id="243964"/>
    <lineage>
        <taxon>Eukaryota</taxon>
        <taxon>Viridiplantae</taxon>
        <taxon>Streptophyta</taxon>
        <taxon>Embryophyta</taxon>
        <taxon>Tracheophyta</taxon>
        <taxon>Spermatophyta</taxon>
        <taxon>Magnoliopsida</taxon>
        <taxon>eudicotyledons</taxon>
        <taxon>Gunneridae</taxon>
        <taxon>Pentapetalae</taxon>
        <taxon>asterids</taxon>
        <taxon>lamiids</taxon>
        <taxon>Solanales</taxon>
        <taxon>Solanaceae</taxon>
        <taxon>Solanoideae</taxon>
        <taxon>Hyoscyameae</taxon>
        <taxon>Anisodus</taxon>
    </lineage>
</organism>
<dbReference type="Proteomes" id="UP001291623">
    <property type="component" value="Unassembled WGS sequence"/>
</dbReference>